<comment type="caution">
    <text evidence="1">The sequence shown here is derived from an EMBL/GenBank/DDBJ whole genome shotgun (WGS) entry which is preliminary data.</text>
</comment>
<evidence type="ECO:0008006" key="2">
    <source>
        <dbReference type="Google" id="ProtNLM"/>
    </source>
</evidence>
<name>X1PDK9_9ZZZZ</name>
<accession>X1PDK9</accession>
<gene>
    <name evidence="1" type="ORF">S06H3_40822</name>
</gene>
<protein>
    <recommendedName>
        <fullName evidence="2">Methyltransferase domain-containing protein</fullName>
    </recommendedName>
</protein>
<sequence length="180" mass="21171">IGGAEGIVLDTITKVINSDVSVNYEIADLFCEIGEKNFKNINYINQDFLEKPEYYDLVILSDITEHVENDELFLSVISMYCKFLVIKIPIEKSFFSTKFYQTIRFKKIPKELKYGKNHINGHLRGYTVRHAIHYVSKYYNIIDKEISDVSFFNPSKKKKILKKIFGIFFSFFFMAVRFLP</sequence>
<dbReference type="EMBL" id="BARV01025091">
    <property type="protein sequence ID" value="GAI40556.1"/>
    <property type="molecule type" value="Genomic_DNA"/>
</dbReference>
<proteinExistence type="predicted"/>
<evidence type="ECO:0000313" key="1">
    <source>
        <dbReference type="EMBL" id="GAI40556.1"/>
    </source>
</evidence>
<feature type="non-terminal residue" evidence="1">
    <location>
        <position position="1"/>
    </location>
</feature>
<dbReference type="InterPro" id="IPR029063">
    <property type="entry name" value="SAM-dependent_MTases_sf"/>
</dbReference>
<dbReference type="AlphaFoldDB" id="X1PDK9"/>
<reference evidence="1" key="1">
    <citation type="journal article" date="2014" name="Front. Microbiol.">
        <title>High frequency of phylogenetically diverse reductive dehalogenase-homologous genes in deep subseafloor sedimentary metagenomes.</title>
        <authorList>
            <person name="Kawai M."/>
            <person name="Futagami T."/>
            <person name="Toyoda A."/>
            <person name="Takaki Y."/>
            <person name="Nishi S."/>
            <person name="Hori S."/>
            <person name="Arai W."/>
            <person name="Tsubouchi T."/>
            <person name="Morono Y."/>
            <person name="Uchiyama I."/>
            <person name="Ito T."/>
            <person name="Fujiyama A."/>
            <person name="Inagaki F."/>
            <person name="Takami H."/>
        </authorList>
    </citation>
    <scope>NUCLEOTIDE SEQUENCE</scope>
    <source>
        <strain evidence="1">Expedition CK06-06</strain>
    </source>
</reference>
<dbReference type="SUPFAM" id="SSF53335">
    <property type="entry name" value="S-adenosyl-L-methionine-dependent methyltransferases"/>
    <property type="match status" value="1"/>
</dbReference>
<organism evidence="1">
    <name type="scientific">marine sediment metagenome</name>
    <dbReference type="NCBI Taxonomy" id="412755"/>
    <lineage>
        <taxon>unclassified sequences</taxon>
        <taxon>metagenomes</taxon>
        <taxon>ecological metagenomes</taxon>
    </lineage>
</organism>
<dbReference type="Gene3D" id="3.40.50.150">
    <property type="entry name" value="Vaccinia Virus protein VP39"/>
    <property type="match status" value="1"/>
</dbReference>